<dbReference type="EMBL" id="AP006840">
    <property type="protein sequence ID" value="BAD39268.1"/>
    <property type="molecule type" value="Genomic_DNA"/>
</dbReference>
<keyword evidence="4" id="KW-1185">Reference proteome</keyword>
<evidence type="ECO:0000313" key="3">
    <source>
        <dbReference type="EMBL" id="BAD39268.1"/>
    </source>
</evidence>
<protein>
    <recommendedName>
        <fullName evidence="2">Glycine zipper domain-containing protein</fullName>
    </recommendedName>
</protein>
<dbReference type="HOGENOM" id="CLU_590418_0_0_9"/>
<sequence>MKLELDPEAYAGWFERLKGYVGEVVAADVLARQGYQVELADVPNQPGWDLLVEGQPFNVKITDDPDQILEHFAEYPDIPVITSPEVAAELPPELQDHVLALEGLEADQIAELTQETLDGVEGLDIGPSFPVVPAALSALREIQHLALGQTDLGTSLRSAALDIAGTGIGGWVGAKVGAAVGTAILPGLGTVIGALLAGLAGSMVGRAITNDIKLAALRKALEEYQEQYARFHKTATEEHNILVAKVVRTIDIHRAELLAEIQAIRRRHEEAARQARNRFWDVAQDLGKRLPELLLRAEAELAEEQQRVLAELPRSPVWRRILWPSADDLRYRAVELWFTRQRQELRRMASEFSKNLDKLTPEGMLAEVRKCLSGKIFDSAALKEAVDRVVSEYNATRARIALERRLAVQEVRAAVGKRAAELHRYTAEQVKTLTQRVRPLAEALRPYREKVEAEAAKLGYQLK</sequence>
<name>Q67SS5_SYMTH</name>
<evidence type="ECO:0000313" key="4">
    <source>
        <dbReference type="Proteomes" id="UP000000417"/>
    </source>
</evidence>
<accession>Q67SS5</accession>
<organism evidence="3 4">
    <name type="scientific">Symbiobacterium thermophilum (strain DSM 24528 / JCM 14929 / IAM 14863 / T)</name>
    <dbReference type="NCBI Taxonomy" id="292459"/>
    <lineage>
        <taxon>Bacteria</taxon>
        <taxon>Bacillati</taxon>
        <taxon>Bacillota</taxon>
        <taxon>Clostridia</taxon>
        <taxon>Eubacteriales</taxon>
        <taxon>Symbiobacteriaceae</taxon>
        <taxon>Symbiobacterium</taxon>
    </lineage>
</organism>
<dbReference type="KEGG" id="sth:STH283"/>
<proteinExistence type="predicted"/>
<dbReference type="InterPro" id="IPR039567">
    <property type="entry name" value="Gly-zipper"/>
</dbReference>
<dbReference type="Pfam" id="PF13488">
    <property type="entry name" value="Gly-zipper_Omp"/>
    <property type="match status" value="1"/>
</dbReference>
<dbReference type="AlphaFoldDB" id="Q67SS5"/>
<evidence type="ECO:0000259" key="2">
    <source>
        <dbReference type="Pfam" id="PF13488"/>
    </source>
</evidence>
<feature type="domain" description="Glycine zipper" evidence="2">
    <location>
        <begin position="168"/>
        <end position="211"/>
    </location>
</feature>
<dbReference type="STRING" id="292459.STH283"/>
<evidence type="ECO:0000256" key="1">
    <source>
        <dbReference type="SAM" id="Coils"/>
    </source>
</evidence>
<dbReference type="Proteomes" id="UP000000417">
    <property type="component" value="Chromosome"/>
</dbReference>
<reference evidence="3 4" key="1">
    <citation type="journal article" date="2004" name="Nucleic Acids Res.">
        <title>Genome sequence of Symbiobacterium thermophilum, an uncultivable bacterium that depends on microbial commensalism.</title>
        <authorList>
            <person name="Ueda K."/>
            <person name="Yamashita A."/>
            <person name="Ishikawa J."/>
            <person name="Shimada M."/>
            <person name="Watsuji T."/>
            <person name="Morimura K."/>
            <person name="Ikeda H."/>
            <person name="Hattori M."/>
            <person name="Beppu T."/>
        </authorList>
    </citation>
    <scope>NUCLEOTIDE SEQUENCE [LARGE SCALE GENOMIC DNA]</scope>
    <source>
        <strain evidence="4">T / IAM 14863</strain>
    </source>
</reference>
<dbReference type="RefSeq" id="WP_011194418.1">
    <property type="nucleotide sequence ID" value="NC_006177.1"/>
</dbReference>
<dbReference type="eggNOG" id="ENOG5032VM8">
    <property type="taxonomic scope" value="Bacteria"/>
</dbReference>
<feature type="coiled-coil region" evidence="1">
    <location>
        <begin position="214"/>
        <end position="278"/>
    </location>
</feature>
<keyword evidence="1" id="KW-0175">Coiled coil</keyword>
<gene>
    <name evidence="3" type="ordered locus">STH283</name>
</gene>